<evidence type="ECO:0000313" key="3">
    <source>
        <dbReference type="EMBL" id="VEH85716.1"/>
    </source>
</evidence>
<dbReference type="GO" id="GO:0000166">
    <property type="term" value="F:nucleotide binding"/>
    <property type="evidence" value="ECO:0007669"/>
    <property type="project" value="InterPro"/>
</dbReference>
<dbReference type="EMBL" id="LNKA01000001">
    <property type="protein sequence ID" value="KTC66066.1"/>
    <property type="molecule type" value="Genomic_DNA"/>
</dbReference>
<feature type="domain" description="Gfo/Idh/MocA-like oxidoreductase N-terminal" evidence="1">
    <location>
        <begin position="7"/>
        <end position="123"/>
    </location>
</feature>
<dbReference type="RefSeq" id="WP_058461770.1">
    <property type="nucleotide sequence ID" value="NZ_CAAAHS010000005.1"/>
</dbReference>
<keyword evidence="4" id="KW-1185">Reference proteome</keyword>
<dbReference type="OrthoDB" id="9792935at2"/>
<reference evidence="2 4" key="1">
    <citation type="submission" date="2015-11" db="EMBL/GenBank/DDBJ databases">
        <title>Identification of large and diverse effector repertoires of 38 Legionella species.</title>
        <authorList>
            <person name="Burstein D."/>
            <person name="Amaro F."/>
            <person name="Zusman T."/>
            <person name="Lifshitz Z."/>
            <person name="Cohen O."/>
            <person name="Gilbert J.A."/>
            <person name="Pupko T."/>
            <person name="Shuman H.A."/>
            <person name="Segal G."/>
        </authorList>
    </citation>
    <scope>NUCLEOTIDE SEQUENCE [LARGE SCALE GENOMIC DNA]</scope>
    <source>
        <strain evidence="2 4">1762-AUS-E</strain>
    </source>
</reference>
<dbReference type="Proteomes" id="UP000054859">
    <property type="component" value="Unassembled WGS sequence"/>
</dbReference>
<dbReference type="PANTHER" id="PTHR43377">
    <property type="entry name" value="BILIVERDIN REDUCTASE A"/>
    <property type="match status" value="1"/>
</dbReference>
<keyword evidence="3" id="KW-0614">Plasmid</keyword>
<dbReference type="KEGG" id="ladl:NCTC12735_01351"/>
<evidence type="ECO:0000313" key="5">
    <source>
        <dbReference type="Proteomes" id="UP000281170"/>
    </source>
</evidence>
<dbReference type="InterPro" id="IPR000683">
    <property type="entry name" value="Gfo/Idh/MocA-like_OxRdtase_N"/>
</dbReference>
<dbReference type="Proteomes" id="UP000281170">
    <property type="component" value="Plasmid 20"/>
</dbReference>
<dbReference type="SUPFAM" id="SSF51735">
    <property type="entry name" value="NAD(P)-binding Rossmann-fold domains"/>
    <property type="match status" value="1"/>
</dbReference>
<dbReference type="InterPro" id="IPR036291">
    <property type="entry name" value="NAD(P)-bd_dom_sf"/>
</dbReference>
<dbReference type="AlphaFoldDB" id="A0A0W0R4V3"/>
<gene>
    <name evidence="2" type="ORF">Lade_0724</name>
    <name evidence="3" type="ORF">NCTC12735_01351</name>
</gene>
<dbReference type="PATRIC" id="fig|45056.6.peg.747"/>
<dbReference type="Gene3D" id="3.40.50.720">
    <property type="entry name" value="NAD(P)-binding Rossmann-like Domain"/>
    <property type="match status" value="1"/>
</dbReference>
<protein>
    <submittedName>
        <fullName evidence="2">Oxidoreductase</fullName>
    </submittedName>
</protein>
<evidence type="ECO:0000313" key="2">
    <source>
        <dbReference type="EMBL" id="KTC66066.1"/>
    </source>
</evidence>
<dbReference type="InterPro" id="IPR051450">
    <property type="entry name" value="Gfo/Idh/MocA_Oxidoreductases"/>
</dbReference>
<dbReference type="EMBL" id="LR134429">
    <property type="protein sequence ID" value="VEH85716.1"/>
    <property type="molecule type" value="Genomic_DNA"/>
</dbReference>
<name>A0A0W0R4V3_9GAMM</name>
<dbReference type="Pfam" id="PF01408">
    <property type="entry name" value="GFO_IDH_MocA"/>
    <property type="match status" value="1"/>
</dbReference>
<geneLocation type="plasmid" evidence="3 5">
    <name>20</name>
</geneLocation>
<sequence length="373" mass="42641">MINTICLFGGGRWARVLLGVLADNYPNIQIIWVSKNNYLSNIEWLKSSKLQNITLTSNSNIWEQKPQAAIIATSSYSHAYFIRECLSRKIPVLSEKPFCQNLSEAQELLFLSKKMGTPVGVNFEFAYASYLQDFSQYFRGISISDIEITWEDPFCEVRYGEKKFGDLYTPILGDSFQHCWSLLKVLWPKQALKLNSVLLQPIGSVQLKLEIGLKPVNILLSRRAEQRKRLIAINEGALTLDFSHEPGKITNNKEIKECQWRDSKPLKAAFGSFFEVIHNPSLLSKWCLYIGNCMEAIDLTDQASALLEKIQKQHLIERHPLSGNDDITRNLLIDVFLPKLAKQGDYHRAHDLEEQISFSNYVIDLLSQGKLLL</sequence>
<reference evidence="3 5" key="2">
    <citation type="submission" date="2018-12" db="EMBL/GenBank/DDBJ databases">
        <authorList>
            <consortium name="Pathogen Informatics"/>
        </authorList>
    </citation>
    <scope>NUCLEOTIDE SEQUENCE [LARGE SCALE GENOMIC DNA]</scope>
    <source>
        <strain evidence="3 5">NCTC12735</strain>
        <plasmid evidence="5">20</plasmid>
    </source>
</reference>
<proteinExistence type="predicted"/>
<dbReference type="PANTHER" id="PTHR43377:SF1">
    <property type="entry name" value="BILIVERDIN REDUCTASE A"/>
    <property type="match status" value="1"/>
</dbReference>
<evidence type="ECO:0000259" key="1">
    <source>
        <dbReference type="Pfam" id="PF01408"/>
    </source>
</evidence>
<evidence type="ECO:0000313" key="4">
    <source>
        <dbReference type="Proteomes" id="UP000054859"/>
    </source>
</evidence>
<accession>A0A0W0R4V3</accession>
<organism evidence="2 4">
    <name type="scientific">Legionella adelaidensis</name>
    <dbReference type="NCBI Taxonomy" id="45056"/>
    <lineage>
        <taxon>Bacteria</taxon>
        <taxon>Pseudomonadati</taxon>
        <taxon>Pseudomonadota</taxon>
        <taxon>Gammaproteobacteria</taxon>
        <taxon>Legionellales</taxon>
        <taxon>Legionellaceae</taxon>
        <taxon>Legionella</taxon>
    </lineage>
</organism>
<dbReference type="STRING" id="45056.Lade_0724"/>